<dbReference type="EMBL" id="NMUF01000011">
    <property type="protein sequence ID" value="RFA99059.1"/>
    <property type="molecule type" value="Genomic_DNA"/>
</dbReference>
<evidence type="ECO:0000313" key="4">
    <source>
        <dbReference type="Proteomes" id="UP000256877"/>
    </source>
</evidence>
<accession>A0A371R4W6</accession>
<sequence>MNRATALLIFGVLVALGMILLNYGLIYIQDVYNFFALSARDLTLLRTDHVEATWMFQSTIWTAVFALSIVAVLAYLYYLAKEEFK</sequence>
<organism evidence="3 4">
    <name type="scientific">Pyrobaculum aerophilum</name>
    <dbReference type="NCBI Taxonomy" id="13773"/>
    <lineage>
        <taxon>Archaea</taxon>
        <taxon>Thermoproteota</taxon>
        <taxon>Thermoprotei</taxon>
        <taxon>Thermoproteales</taxon>
        <taxon>Thermoproteaceae</taxon>
        <taxon>Pyrobaculum</taxon>
    </lineage>
</organism>
<feature type="transmembrane region" description="Helical" evidence="1">
    <location>
        <begin position="7"/>
        <end position="28"/>
    </location>
</feature>
<keyword evidence="1" id="KW-0812">Transmembrane</keyword>
<keyword evidence="1" id="KW-0472">Membrane</keyword>
<dbReference type="OrthoDB" id="378851at2157"/>
<proteinExistence type="predicted"/>
<dbReference type="Proteomes" id="UP000256877">
    <property type="component" value="Unassembled WGS sequence"/>
</dbReference>
<dbReference type="RefSeq" id="WP_116421197.1">
    <property type="nucleotide sequence ID" value="NZ_NMUE01000019.1"/>
</dbReference>
<reference evidence="4 5" key="1">
    <citation type="submission" date="2017-07" db="EMBL/GenBank/DDBJ databases">
        <title>Draft genome sequence of aerobic hyperthermophilic archaea, Pyrobaculum aerophilum YKB31 and YKB32.</title>
        <authorList>
            <person name="Mochizuki T."/>
            <person name="Berliner A.J."/>
            <person name="Yoshida-Takashima Y."/>
            <person name="Takaki Y."/>
            <person name="Nunoura T."/>
            <person name="Takai K."/>
        </authorList>
    </citation>
    <scope>NUCLEOTIDE SEQUENCE [LARGE SCALE GENOMIC DNA]</scope>
    <source>
        <strain evidence="2 5">YKB31</strain>
        <strain evidence="3 4">YKB32</strain>
    </source>
</reference>
<evidence type="ECO:0000313" key="2">
    <source>
        <dbReference type="EMBL" id="RFA95731.1"/>
    </source>
</evidence>
<protein>
    <submittedName>
        <fullName evidence="3">Uncharacterized protein</fullName>
    </submittedName>
</protein>
<dbReference type="EMBL" id="NMUE01000019">
    <property type="protein sequence ID" value="RFA95731.1"/>
    <property type="molecule type" value="Genomic_DNA"/>
</dbReference>
<evidence type="ECO:0000256" key="1">
    <source>
        <dbReference type="SAM" id="Phobius"/>
    </source>
</evidence>
<gene>
    <name evidence="2" type="ORF">CGL51_06960</name>
    <name evidence="3" type="ORF">CGL52_05525</name>
</gene>
<evidence type="ECO:0000313" key="3">
    <source>
        <dbReference type="EMBL" id="RFA99059.1"/>
    </source>
</evidence>
<evidence type="ECO:0000313" key="5">
    <source>
        <dbReference type="Proteomes" id="UP000257123"/>
    </source>
</evidence>
<comment type="caution">
    <text evidence="3">The sequence shown here is derived from an EMBL/GenBank/DDBJ whole genome shotgun (WGS) entry which is preliminary data.</text>
</comment>
<name>A0A371R4W6_9CREN</name>
<keyword evidence="1" id="KW-1133">Transmembrane helix</keyword>
<dbReference type="Proteomes" id="UP000257123">
    <property type="component" value="Unassembled WGS sequence"/>
</dbReference>
<dbReference type="AlphaFoldDB" id="A0A371R4W6"/>
<feature type="transmembrane region" description="Helical" evidence="1">
    <location>
        <begin position="60"/>
        <end position="80"/>
    </location>
</feature>